<evidence type="ECO:0000313" key="2">
    <source>
        <dbReference type="Proteomes" id="UP001381003"/>
    </source>
</evidence>
<proteinExistence type="predicted"/>
<evidence type="ECO:0008006" key="3">
    <source>
        <dbReference type="Google" id="ProtNLM"/>
    </source>
</evidence>
<protein>
    <recommendedName>
        <fullName evidence="3">ESX secretion-associated protein EspG</fullName>
    </recommendedName>
</protein>
<keyword evidence="2" id="KW-1185">Reference proteome</keyword>
<sequence>MAAQTTRFRARTIRASSLDLLTQLVRGRAPDGRDEDWGELVEAGFCTAERALRPRWARVLGGASRAPVGLRVDSRLGRSGMSSTLALTPGIGLSVTERRRLRVTDAHVEVEAVEDAVEIALFDPRLVWPAVQRVLPPSAAVRTEGSAATATDERTVGVIAEVPERTALPESVLAALAGADVEVNLALRVDNGTSTPFVTSRHWLEADDHRLLEVRLLRDEVTVVDVPHGTVAGEVAWLAVGAFDLRRRVGQTAS</sequence>
<evidence type="ECO:0000313" key="1">
    <source>
        <dbReference type="EMBL" id="WWF03733.1"/>
    </source>
</evidence>
<organism evidence="1 2">
    <name type="scientific">Janibacter terrae</name>
    <dbReference type="NCBI Taxonomy" id="103817"/>
    <lineage>
        <taxon>Bacteria</taxon>
        <taxon>Bacillati</taxon>
        <taxon>Actinomycetota</taxon>
        <taxon>Actinomycetes</taxon>
        <taxon>Micrococcales</taxon>
        <taxon>Intrasporangiaceae</taxon>
        <taxon>Janibacter</taxon>
    </lineage>
</organism>
<dbReference type="EMBL" id="CP104874">
    <property type="protein sequence ID" value="WWF03733.1"/>
    <property type="molecule type" value="Genomic_DNA"/>
</dbReference>
<name>A0ABZ2F8Y2_9MICO</name>
<reference evidence="1 2" key="1">
    <citation type="submission" date="2022-09" db="EMBL/GenBank/DDBJ databases">
        <title>Complete genome sequence of Janibacter terrae strain COS04-44, PCL-degrading bacteria isolated from oil spilled coast.</title>
        <authorList>
            <person name="Park H."/>
            <person name="Kim J.Y."/>
            <person name="An S.H."/>
            <person name="Lee C.M."/>
            <person name="Weon H.-Y."/>
        </authorList>
    </citation>
    <scope>NUCLEOTIDE SEQUENCE [LARGE SCALE GENOMIC DNA]</scope>
    <source>
        <strain evidence="1 2">COS04-44</strain>
    </source>
</reference>
<gene>
    <name evidence="1" type="ORF">N5P18_08405</name>
</gene>
<dbReference type="RefSeq" id="WP_338537396.1">
    <property type="nucleotide sequence ID" value="NZ_CP104874.1"/>
</dbReference>
<dbReference type="Proteomes" id="UP001381003">
    <property type="component" value="Chromosome"/>
</dbReference>
<accession>A0ABZ2F8Y2</accession>